<dbReference type="InterPro" id="IPR008967">
    <property type="entry name" value="p53-like_TF_DNA-bd_sf"/>
</dbReference>
<proteinExistence type="inferred from homology"/>
<feature type="compositionally biased region" description="Polar residues" evidence="8">
    <location>
        <begin position="15"/>
        <end position="33"/>
    </location>
</feature>
<evidence type="ECO:0000256" key="1">
    <source>
        <dbReference type="ARBA" id="ARBA00004123"/>
    </source>
</evidence>
<accession>B6K4C8</accession>
<dbReference type="Gene3D" id="2.80.10.50">
    <property type="match status" value="1"/>
</dbReference>
<dbReference type="InterPro" id="IPR015351">
    <property type="entry name" value="RBP-J/Cbf11/Cbf12_DNA-bd"/>
</dbReference>
<dbReference type="EMBL" id="KE651167">
    <property type="protein sequence ID" value="EEB08335.2"/>
    <property type="molecule type" value="Genomic_DNA"/>
</dbReference>
<keyword evidence="13" id="KW-1185">Reference proteome</keyword>
<evidence type="ECO:0000256" key="5">
    <source>
        <dbReference type="ARBA" id="ARBA00023163"/>
    </source>
</evidence>
<comment type="similarity">
    <text evidence="2">Belongs to the Su(H) family.</text>
</comment>
<dbReference type="SUPFAM" id="SSF110217">
    <property type="entry name" value="DNA-binding protein LAG-1 (CSL)"/>
    <property type="match status" value="1"/>
</dbReference>
<feature type="region of interest" description="Disordered" evidence="8">
    <location>
        <begin position="1"/>
        <end position="33"/>
    </location>
</feature>
<dbReference type="Pfam" id="PF09271">
    <property type="entry name" value="LAG1-DNAbind"/>
    <property type="match status" value="1"/>
</dbReference>
<dbReference type="eggNOG" id="KOG3743">
    <property type="taxonomic scope" value="Eukaryota"/>
</dbReference>
<dbReference type="InterPro" id="IPR037095">
    <property type="entry name" value="RBP-J/Cbf11_DNA-bd_sf"/>
</dbReference>
<organism evidence="11 13">
    <name type="scientific">Schizosaccharomyces japonicus (strain yFS275 / FY16936)</name>
    <name type="common">Fission yeast</name>
    <dbReference type="NCBI Taxonomy" id="402676"/>
    <lineage>
        <taxon>Eukaryota</taxon>
        <taxon>Fungi</taxon>
        <taxon>Dikarya</taxon>
        <taxon>Ascomycota</taxon>
        <taxon>Taphrinomycotina</taxon>
        <taxon>Schizosaccharomycetes</taxon>
        <taxon>Schizosaccharomycetales</taxon>
        <taxon>Schizosaccharomycetaceae</taxon>
        <taxon>Schizosaccharomyces</taxon>
    </lineage>
</organism>
<dbReference type="JaponicusDB" id="SJAG_03484">
    <property type="gene designation" value="cbf12"/>
</dbReference>
<dbReference type="GO" id="GO:0000785">
    <property type="term" value="C:chromatin"/>
    <property type="evidence" value="ECO:0007669"/>
    <property type="project" value="EnsemblFungi"/>
</dbReference>
<keyword evidence="5" id="KW-0804">Transcription</keyword>
<dbReference type="Gene3D" id="2.60.40.1450">
    <property type="entry name" value="LAG1, DNA binding domain"/>
    <property type="match status" value="2"/>
</dbReference>
<evidence type="ECO:0000259" key="10">
    <source>
        <dbReference type="SMART" id="SM01268"/>
    </source>
</evidence>
<protein>
    <submittedName>
        <fullName evidence="11">CBF1/Su(H)/LAG-1 family transcription factor Cbf12</fullName>
    </submittedName>
</protein>
<dbReference type="Proteomes" id="UP000001744">
    <property type="component" value="Unassembled WGS sequence"/>
</dbReference>
<dbReference type="SMART" id="SM01268">
    <property type="entry name" value="BTD"/>
    <property type="match status" value="1"/>
</dbReference>
<dbReference type="InterPro" id="IPR036358">
    <property type="entry name" value="BTD_sf"/>
</dbReference>
<dbReference type="STRING" id="402676.B6K4C8"/>
<dbReference type="RefSeq" id="XP_002174628.2">
    <property type="nucleotide sequence ID" value="XM_002174592.2"/>
</dbReference>
<keyword evidence="4" id="KW-0238">DNA-binding</keyword>
<dbReference type="GO" id="GO:0000978">
    <property type="term" value="F:RNA polymerase II cis-regulatory region sequence-specific DNA binding"/>
    <property type="evidence" value="ECO:0000318"/>
    <property type="project" value="GO_Central"/>
</dbReference>
<evidence type="ECO:0000256" key="6">
    <source>
        <dbReference type="ARBA" id="ARBA00023242"/>
    </source>
</evidence>
<dbReference type="GO" id="GO:0001228">
    <property type="term" value="F:DNA-binding transcription activator activity, RNA polymerase II-specific"/>
    <property type="evidence" value="ECO:0007669"/>
    <property type="project" value="EnsemblFungi"/>
</dbReference>
<dbReference type="SUPFAM" id="SSF49417">
    <property type="entry name" value="p53-like transcription factors"/>
    <property type="match status" value="1"/>
</dbReference>
<dbReference type="InterPro" id="IPR040159">
    <property type="entry name" value="CLS_fam"/>
</dbReference>
<name>B6K4C8_SCHJY</name>
<evidence type="ECO:0000256" key="3">
    <source>
        <dbReference type="ARBA" id="ARBA00023015"/>
    </source>
</evidence>
<dbReference type="GO" id="GO:0005634">
    <property type="term" value="C:nucleus"/>
    <property type="evidence" value="ECO:0007669"/>
    <property type="project" value="UniProtKB-SubCell"/>
</dbReference>
<gene>
    <name evidence="12" type="primary">cbf12</name>
    <name evidence="11" type="ORF">SJAG_03484</name>
</gene>
<evidence type="ECO:0000259" key="9">
    <source>
        <dbReference type="SMART" id="SM01267"/>
    </source>
</evidence>
<dbReference type="GO" id="GO:0000981">
    <property type="term" value="F:DNA-binding transcription factor activity, RNA polymerase II-specific"/>
    <property type="evidence" value="ECO:0000318"/>
    <property type="project" value="GO_Central"/>
</dbReference>
<dbReference type="SMART" id="SM01267">
    <property type="entry name" value="LAG1_DNAbind"/>
    <property type="match status" value="1"/>
</dbReference>
<keyword evidence="3" id="KW-0805">Transcription regulation</keyword>
<dbReference type="PANTHER" id="PTHR10665">
    <property type="entry name" value="RECOMBINING BINDING PROTEIN SUPPRESSOR OF HAIRLESS"/>
    <property type="match status" value="1"/>
</dbReference>
<feature type="domain" description="RBP-J/Cbf11/Cbf12 DNA binding" evidence="9">
    <location>
        <begin position="394"/>
        <end position="549"/>
    </location>
</feature>
<dbReference type="InterPro" id="IPR015350">
    <property type="entry name" value="Beta-trefoil_DNA-bd_dom"/>
</dbReference>
<feature type="domain" description="Beta-trefoil DNA-binding" evidence="10">
    <location>
        <begin position="550"/>
        <end position="739"/>
    </location>
</feature>
<evidence type="ECO:0000256" key="7">
    <source>
        <dbReference type="SAM" id="Coils"/>
    </source>
</evidence>
<keyword evidence="6" id="KW-0539">Nucleus</keyword>
<reference evidence="11 13" key="1">
    <citation type="journal article" date="2011" name="Science">
        <title>Comparative functional genomics of the fission yeasts.</title>
        <authorList>
            <person name="Rhind N."/>
            <person name="Chen Z."/>
            <person name="Yassour M."/>
            <person name="Thompson D.A."/>
            <person name="Haas B.J."/>
            <person name="Habib N."/>
            <person name="Wapinski I."/>
            <person name="Roy S."/>
            <person name="Lin M.F."/>
            <person name="Heiman D.I."/>
            <person name="Young S.K."/>
            <person name="Furuya K."/>
            <person name="Guo Y."/>
            <person name="Pidoux A."/>
            <person name="Chen H.M."/>
            <person name="Robbertse B."/>
            <person name="Goldberg J.M."/>
            <person name="Aoki K."/>
            <person name="Bayne E.H."/>
            <person name="Berlin A.M."/>
            <person name="Desjardins C.A."/>
            <person name="Dobbs E."/>
            <person name="Dukaj L."/>
            <person name="Fan L."/>
            <person name="FitzGerald M.G."/>
            <person name="French C."/>
            <person name="Gujja S."/>
            <person name="Hansen K."/>
            <person name="Keifenheim D."/>
            <person name="Levin J.Z."/>
            <person name="Mosher R.A."/>
            <person name="Mueller C.A."/>
            <person name="Pfiffner J."/>
            <person name="Priest M."/>
            <person name="Russ C."/>
            <person name="Smialowska A."/>
            <person name="Swoboda P."/>
            <person name="Sykes S.M."/>
            <person name="Vaughn M."/>
            <person name="Vengrova S."/>
            <person name="Yoder R."/>
            <person name="Zeng Q."/>
            <person name="Allshire R."/>
            <person name="Baulcombe D."/>
            <person name="Birren B.W."/>
            <person name="Brown W."/>
            <person name="Ekwall K."/>
            <person name="Kellis M."/>
            <person name="Leatherwood J."/>
            <person name="Levin H."/>
            <person name="Margalit H."/>
            <person name="Martienssen R."/>
            <person name="Nieduszynski C.A."/>
            <person name="Spatafora J.W."/>
            <person name="Friedman N."/>
            <person name="Dalgaard J.Z."/>
            <person name="Baumann P."/>
            <person name="Niki H."/>
            <person name="Regev A."/>
            <person name="Nusbaum C."/>
        </authorList>
    </citation>
    <scope>NUCLEOTIDE SEQUENCE [LARGE SCALE GENOMIC DNA]</scope>
    <source>
        <strain evidence="13">yFS275 / FY16936</strain>
    </source>
</reference>
<dbReference type="HOGENOM" id="CLU_327364_0_0_1"/>
<feature type="coiled-coil region" evidence="7">
    <location>
        <begin position="142"/>
        <end position="169"/>
    </location>
</feature>
<evidence type="ECO:0000256" key="8">
    <source>
        <dbReference type="SAM" id="MobiDB-lite"/>
    </source>
</evidence>
<sequence length="879" mass="97399">MSGLKNHSPYGIAPNTVNSETQNVARPQDENSNWNMEVAYDRLETRSPLIARLNTVCPPTYMNPQAPCSTYDDSNITEQQRYSSGFVASSADPSLYPSQIPRVGYYVDSADPSPYADDTGIRTPGNEAKLGMASELPQMGMNNDANSVLRQQQQQQQSHQQQLQALTNQSAFNHMGWDVAGHFLPGDSGRFPAVTDAFSSQFVPLQHPQHDTNPYHGLPNAGAYPEVYPADPTSSYSGPFTDQQGNFGSSFGDVVPGGNPTSSNSPAVLELSGHSPTHLYGAGDAPRLQQLHQQPRQQFHVSDYGQFHVPAGTNNPNANNGFRVPFGGSSPGPELSQTSFYDGPEFPAPAESSHASLLRPSTSHSDSMGLNAPDRNNLFQRVKNVLRHPELLCAMKVFMPSLGQKSYGKERRYICPPAVVYLLGSSWFRCPLDKINIIANAADDPDNLKTSETPTFYTSSSDSATNLLSLGQVKLDDPLEQQQSPSPIWANTVLKTLYYSGKGDHNTYGRSTTLQVHVRTPQKRITMDKLRIGIISKPSQKKMMMKVSDLNICHGDCVSLFNRFRSHNNLPRYLCTNVLNDVVTKRTEHLQFHEEFTPATDLDLMEASTCRLITTNTVWEPFNIYSVEELENKSSYDRRNTVICSNMRIIIQSQITGVRSPPLIIRKYENRKALVVEDDQLGDSINCLSRLAFQCPRTKLFLNLDEFSNGEIRFLSADPAPGEGDGNGEYVNLPWSAVWSIITTQSVRTMFFDDCSGNDGMLSIPSAPIIKFIRMDESNMLHVYGVNFTADAQVWIGENPCQTYSVTDVEIDEPTLLRGLISTSHVPPRLHAYLADLADIICQPPALSVTTSPELPILVSQQNIIFHSGFTWPIHPHTL</sequence>
<dbReference type="VEuPathDB" id="FungiDB:SJAG_03484"/>
<evidence type="ECO:0000313" key="12">
    <source>
        <dbReference type="JaponicusDB" id="SJAG_03484"/>
    </source>
</evidence>
<dbReference type="AlphaFoldDB" id="B6K4C8"/>
<comment type="subcellular location">
    <subcellularLocation>
        <location evidence="1">Nucleus</location>
    </subcellularLocation>
</comment>
<dbReference type="OrthoDB" id="5600360at2759"/>
<evidence type="ECO:0000256" key="2">
    <source>
        <dbReference type="ARBA" id="ARBA00009704"/>
    </source>
</evidence>
<feature type="compositionally biased region" description="Polar residues" evidence="8">
    <location>
        <begin position="353"/>
        <end position="368"/>
    </location>
</feature>
<evidence type="ECO:0000313" key="11">
    <source>
        <dbReference type="EMBL" id="EEB08335.2"/>
    </source>
</evidence>
<dbReference type="GeneID" id="7051679"/>
<evidence type="ECO:0000256" key="4">
    <source>
        <dbReference type="ARBA" id="ARBA00023125"/>
    </source>
</evidence>
<keyword evidence="7" id="KW-0175">Coiled coil</keyword>
<dbReference type="GO" id="GO:1900735">
    <property type="term" value="P:positive regulation of flocculation"/>
    <property type="evidence" value="ECO:0007669"/>
    <property type="project" value="EnsemblFungi"/>
</dbReference>
<feature type="region of interest" description="Disordered" evidence="8">
    <location>
        <begin position="343"/>
        <end position="372"/>
    </location>
</feature>
<evidence type="ECO:0000313" key="13">
    <source>
        <dbReference type="Proteomes" id="UP000001744"/>
    </source>
</evidence>
<dbReference type="Pfam" id="PF09270">
    <property type="entry name" value="BTD"/>
    <property type="match status" value="1"/>
</dbReference>